<dbReference type="PANTHER" id="PTHR35004">
    <property type="entry name" value="TRANSPOSASE RV3428C-RELATED"/>
    <property type="match status" value="1"/>
</dbReference>
<sequence length="502" mass="56918">MTISTELEAKILRFYHVEKWRCGTIARQLHVHRGTVQRVLAQAGLPRVGGVQRPSQIELFLPFIHDTLKKFPSLTASRLYAMVRERGYKGGPDHFRHLISLHRPRPPAEAYLRLRTLPGEQSQVDWAHFGHLQIGRASRPLMAFVMVLSWSRQIWLKFFLDARMDSFLLGHVGAFEAWGGSARVLLYDNLKSAVLERQGDAIRFNPQLLEFASHYRFEPRPVAVRRGNEKGRVERAIRFVRSSFFAARKFTDIDDLNAQAAQWCATVAADRPCPDEPDITVREAFEREKGSLLALPDNPFECDLQEPASVGKTPYVRFDLNDYTVPSAYVRRTLTVRADPHRVRILDGADVVAEHMRSYDRGQQVENPAHIDELVQRKRAARQHRGLDHLAHAAPASRALMLRAAEVGGNIGNITTQLLRLLDCYGALELQAAIEETLASDAAPHPNPVREALERRRIARQAPPPVSLNLPEHIRSKDAVVTPHRLEIYDQLTGGHDDDKHD</sequence>
<dbReference type="InterPro" id="IPR054353">
    <property type="entry name" value="IstA-like_C"/>
</dbReference>
<accession>A0A9X1RY67</accession>
<dbReference type="NCBIfam" id="NF033546">
    <property type="entry name" value="transpos_IS21"/>
    <property type="match status" value="1"/>
</dbReference>
<dbReference type="Proteomes" id="UP001139308">
    <property type="component" value="Unassembled WGS sequence"/>
</dbReference>
<comment type="caution">
    <text evidence="2">The sequence shown here is derived from an EMBL/GenBank/DDBJ whole genome shotgun (WGS) entry which is preliminary data.</text>
</comment>
<organism evidence="2 3">
    <name type="scientific">Paraburkholderia tagetis</name>
    <dbReference type="NCBI Taxonomy" id="2913261"/>
    <lineage>
        <taxon>Bacteria</taxon>
        <taxon>Pseudomonadati</taxon>
        <taxon>Pseudomonadota</taxon>
        <taxon>Betaproteobacteria</taxon>
        <taxon>Burkholderiales</taxon>
        <taxon>Burkholderiaceae</taxon>
        <taxon>Paraburkholderia</taxon>
    </lineage>
</organism>
<feature type="domain" description="Integrase catalytic" evidence="1">
    <location>
        <begin position="114"/>
        <end position="289"/>
    </location>
</feature>
<dbReference type="GO" id="GO:0015074">
    <property type="term" value="P:DNA integration"/>
    <property type="evidence" value="ECO:0007669"/>
    <property type="project" value="InterPro"/>
</dbReference>
<evidence type="ECO:0000313" key="3">
    <source>
        <dbReference type="Proteomes" id="UP001139308"/>
    </source>
</evidence>
<dbReference type="InterPro" id="IPR009057">
    <property type="entry name" value="Homeodomain-like_sf"/>
</dbReference>
<dbReference type="PROSITE" id="PS50994">
    <property type="entry name" value="INTEGRASE"/>
    <property type="match status" value="1"/>
</dbReference>
<dbReference type="SUPFAM" id="SSF46689">
    <property type="entry name" value="Homeodomain-like"/>
    <property type="match status" value="1"/>
</dbReference>
<dbReference type="EMBL" id="JAKLJA010000031">
    <property type="protein sequence ID" value="MCG5077103.1"/>
    <property type="molecule type" value="Genomic_DNA"/>
</dbReference>
<dbReference type="PANTHER" id="PTHR35004:SF7">
    <property type="entry name" value="INTEGRASE PROTEIN"/>
    <property type="match status" value="1"/>
</dbReference>
<reference evidence="2" key="1">
    <citation type="submission" date="2022-01" db="EMBL/GenBank/DDBJ databases">
        <title>Genome sequence and assembly of Parabukholderia sp. RG36.</title>
        <authorList>
            <person name="Chhetri G."/>
        </authorList>
    </citation>
    <scope>NUCLEOTIDE SEQUENCE</scope>
    <source>
        <strain evidence="2">RG36</strain>
    </source>
</reference>
<name>A0A9X1RY67_9BURK</name>
<protein>
    <submittedName>
        <fullName evidence="2">IS21 family transposase</fullName>
    </submittedName>
</protein>
<proteinExistence type="predicted"/>
<evidence type="ECO:0000259" key="1">
    <source>
        <dbReference type="PROSITE" id="PS50994"/>
    </source>
</evidence>
<dbReference type="AlphaFoldDB" id="A0A9X1RY67"/>
<dbReference type="RefSeq" id="WP_238467007.1">
    <property type="nucleotide sequence ID" value="NZ_JAKLJA010000031.1"/>
</dbReference>
<dbReference type="InterPro" id="IPR001584">
    <property type="entry name" value="Integrase_cat-core"/>
</dbReference>
<gene>
    <name evidence="2" type="primary">istA</name>
    <name evidence="2" type="ORF">L5014_27805</name>
</gene>
<keyword evidence="3" id="KW-1185">Reference proteome</keyword>
<dbReference type="Pfam" id="PF22483">
    <property type="entry name" value="Mu-transpos_C_2"/>
    <property type="match status" value="1"/>
</dbReference>
<dbReference type="Gene3D" id="1.10.10.60">
    <property type="entry name" value="Homeodomain-like"/>
    <property type="match status" value="1"/>
</dbReference>
<evidence type="ECO:0000313" key="2">
    <source>
        <dbReference type="EMBL" id="MCG5077103.1"/>
    </source>
</evidence>